<dbReference type="SUPFAM" id="SSF53218">
    <property type="entry name" value="Molybdenum cofactor biosynthesis proteins"/>
    <property type="match status" value="1"/>
</dbReference>
<dbReference type="eggNOG" id="COG0303">
    <property type="taxonomic scope" value="Bacteria"/>
</dbReference>
<dbReference type="EnsemblBacteria" id="ACZ19821">
    <property type="protein sequence ID" value="ACZ19821"/>
    <property type="gene ID" value="Taci_1600"/>
</dbReference>
<dbReference type="AlphaFoldDB" id="D1B730"/>
<dbReference type="STRING" id="525903.Taci_1600"/>
<organism evidence="2 3">
    <name type="scientific">Thermanaerovibrio acidaminovorans (strain ATCC 49978 / DSM 6589 / Su883)</name>
    <name type="common">Selenomonas acidaminovorans</name>
    <dbReference type="NCBI Taxonomy" id="525903"/>
    <lineage>
        <taxon>Bacteria</taxon>
        <taxon>Thermotogati</taxon>
        <taxon>Synergistota</taxon>
        <taxon>Synergistia</taxon>
        <taxon>Synergistales</taxon>
        <taxon>Synergistaceae</taxon>
        <taxon>Thermanaerovibrio</taxon>
    </lineage>
</organism>
<evidence type="ECO:0000313" key="3">
    <source>
        <dbReference type="Proteomes" id="UP000002030"/>
    </source>
</evidence>
<dbReference type="InterPro" id="IPR036425">
    <property type="entry name" value="MoaB/Mog-like_dom_sf"/>
</dbReference>
<proteinExistence type="predicted"/>
<feature type="domain" description="MoaB/Mog" evidence="1">
    <location>
        <begin position="173"/>
        <end position="305"/>
    </location>
</feature>
<dbReference type="CDD" id="cd03522">
    <property type="entry name" value="MoeA_like"/>
    <property type="match status" value="1"/>
</dbReference>
<dbReference type="EMBL" id="CP001818">
    <property type="protein sequence ID" value="ACZ19821.1"/>
    <property type="molecule type" value="Genomic_DNA"/>
</dbReference>
<dbReference type="KEGG" id="tai:Taci_1600"/>
<dbReference type="HOGENOM" id="CLU_068847_1_0_0"/>
<dbReference type="Proteomes" id="UP000002030">
    <property type="component" value="Chromosome"/>
</dbReference>
<reference evidence="2 3" key="1">
    <citation type="journal article" date="2009" name="Stand. Genomic Sci.">
        <title>Complete genome sequence of Thermanaerovibrio acidaminovorans type strain (Su883).</title>
        <authorList>
            <person name="Chovatia M."/>
            <person name="Sikorski J."/>
            <person name="Schroder M."/>
            <person name="Lapidus A."/>
            <person name="Nolan M."/>
            <person name="Tice H."/>
            <person name="Glavina Del Rio T."/>
            <person name="Copeland A."/>
            <person name="Cheng J.F."/>
            <person name="Lucas S."/>
            <person name="Chen F."/>
            <person name="Bruce D."/>
            <person name="Goodwin L."/>
            <person name="Pitluck S."/>
            <person name="Ivanova N."/>
            <person name="Mavromatis K."/>
            <person name="Ovchinnikova G."/>
            <person name="Pati A."/>
            <person name="Chen A."/>
            <person name="Palaniappan K."/>
            <person name="Land M."/>
            <person name="Hauser L."/>
            <person name="Chang Y.J."/>
            <person name="Jeffries C.D."/>
            <person name="Chain P."/>
            <person name="Saunders E."/>
            <person name="Detter J.C."/>
            <person name="Brettin T."/>
            <person name="Rohde M."/>
            <person name="Goker M."/>
            <person name="Spring S."/>
            <person name="Bristow J."/>
            <person name="Markowitz V."/>
            <person name="Hugenholtz P."/>
            <person name="Kyrpides N.C."/>
            <person name="Klenk H.P."/>
            <person name="Eisen J.A."/>
        </authorList>
    </citation>
    <scope>NUCLEOTIDE SEQUENCE [LARGE SCALE GENOMIC DNA]</scope>
    <source>
        <strain evidence="3">ATCC 49978 / DSM 6589 / Su883</strain>
    </source>
</reference>
<dbReference type="PATRIC" id="fig|525903.6.peg.1596"/>
<dbReference type="OrthoDB" id="9767940at2"/>
<dbReference type="UniPathway" id="UPA00344"/>
<sequence>MRVETYRVEDSVGMQLAHDLTMIDPKRGYKGARFKKGHVVTREDIPVLLSMGREHLQVLILEEYEVHEDDAALAMADRVAGEGVRVEGPEEGRCSLRALWDGLLLFDAGSVERINQDPDWIFSTLEEGRMVREGQVVAAFRIRPLVVSREQVDRALSAASPIRVLPFRPLKVGLVTTGSEFKKGLVEDAFRSKLERKLGQFGGSLVGQWFASDQMEEIAQSVMDAVTAGSQLVICTGGMSVDVDDRTPGAIRSVCHRISFQGVPSLPGSMLMLGWRGQVPVVGAPACVVHDERTTLDRLLPFLFAGLDVPEGQVRSWGVGGLCCRCDVCLFPNCSFARG</sequence>
<protein>
    <submittedName>
        <fullName evidence="2">Molybdopterin binding domain protein</fullName>
    </submittedName>
</protein>
<name>D1B730_THEAS</name>
<dbReference type="RefSeq" id="WP_012870330.1">
    <property type="nucleotide sequence ID" value="NC_013522.1"/>
</dbReference>
<keyword evidence="3" id="KW-1185">Reference proteome</keyword>
<dbReference type="InterPro" id="IPR001453">
    <property type="entry name" value="MoaB/Mog_dom"/>
</dbReference>
<gene>
    <name evidence="2" type="ordered locus">Taci_1600</name>
</gene>
<accession>D1B730</accession>
<evidence type="ECO:0000313" key="2">
    <source>
        <dbReference type="EMBL" id="ACZ19821.1"/>
    </source>
</evidence>
<evidence type="ECO:0000259" key="1">
    <source>
        <dbReference type="SMART" id="SM00852"/>
    </source>
</evidence>
<dbReference type="Gene3D" id="3.40.980.10">
    <property type="entry name" value="MoaB/Mog-like domain"/>
    <property type="match status" value="1"/>
</dbReference>
<dbReference type="SMART" id="SM00852">
    <property type="entry name" value="MoCF_biosynth"/>
    <property type="match status" value="1"/>
</dbReference>
<dbReference type="Pfam" id="PF00994">
    <property type="entry name" value="MoCF_biosynth"/>
    <property type="match status" value="1"/>
</dbReference>